<organism evidence="1 2">
    <name type="scientific">Asticcacaulis benevestitus DSM 16100 = ATCC BAA-896</name>
    <dbReference type="NCBI Taxonomy" id="1121022"/>
    <lineage>
        <taxon>Bacteria</taxon>
        <taxon>Pseudomonadati</taxon>
        <taxon>Pseudomonadota</taxon>
        <taxon>Alphaproteobacteria</taxon>
        <taxon>Caulobacterales</taxon>
        <taxon>Caulobacteraceae</taxon>
        <taxon>Asticcacaulis</taxon>
    </lineage>
</organism>
<dbReference type="PATRIC" id="fig|1121022.4.peg.3852"/>
<gene>
    <name evidence="1" type="ORF">ABENE_18830</name>
</gene>
<dbReference type="Proteomes" id="UP000017837">
    <property type="component" value="Unassembled WGS sequence"/>
</dbReference>
<evidence type="ECO:0000313" key="1">
    <source>
        <dbReference type="EMBL" id="ESQ85453.1"/>
    </source>
</evidence>
<sequence length="51" mass="5787">MWSFLVLRSQGLSQNFYRAELFFASALSRLGRLSTADGTQVVIFVEPEAIY</sequence>
<accession>V4R1Z3</accession>
<dbReference type="EMBL" id="AWGB01000059">
    <property type="protein sequence ID" value="ESQ85453.1"/>
    <property type="molecule type" value="Genomic_DNA"/>
</dbReference>
<reference evidence="1 2" key="1">
    <citation type="journal article" date="2014" name="Nature">
        <title>Sequential evolution of bacterial morphology by co-option of a developmental regulator.</title>
        <authorList>
            <person name="Jiang C."/>
            <person name="Brown P.J."/>
            <person name="Ducret A."/>
            <person name="Brun Y.V."/>
        </authorList>
    </citation>
    <scope>NUCLEOTIDE SEQUENCE [LARGE SCALE GENOMIC DNA]</scope>
    <source>
        <strain evidence="1 2">DSM 16100</strain>
    </source>
</reference>
<comment type="caution">
    <text evidence="1">The sequence shown here is derived from an EMBL/GenBank/DDBJ whole genome shotgun (WGS) entry which is preliminary data.</text>
</comment>
<dbReference type="AlphaFoldDB" id="V4R1Z3"/>
<protein>
    <submittedName>
        <fullName evidence="1">Uncharacterized protein</fullName>
    </submittedName>
</protein>
<keyword evidence="2" id="KW-1185">Reference proteome</keyword>
<name>V4R1Z3_9CAUL</name>
<evidence type="ECO:0000313" key="2">
    <source>
        <dbReference type="Proteomes" id="UP000017837"/>
    </source>
</evidence>
<dbReference type="RefSeq" id="WP_018083586.1">
    <property type="nucleotide sequence ID" value="NZ_AQWM01000036.1"/>
</dbReference>
<proteinExistence type="predicted"/>